<keyword evidence="4" id="KW-1185">Reference proteome</keyword>
<feature type="transmembrane region" description="Helical" evidence="2">
    <location>
        <begin position="370"/>
        <end position="389"/>
    </location>
</feature>
<feature type="transmembrane region" description="Helical" evidence="2">
    <location>
        <begin position="433"/>
        <end position="456"/>
    </location>
</feature>
<feature type="compositionally biased region" description="Low complexity" evidence="1">
    <location>
        <begin position="49"/>
        <end position="60"/>
    </location>
</feature>
<feature type="compositionally biased region" description="Low complexity" evidence="1">
    <location>
        <begin position="1"/>
        <end position="17"/>
    </location>
</feature>
<evidence type="ECO:0000313" key="3">
    <source>
        <dbReference type="EMBL" id="CAK0903154.1"/>
    </source>
</evidence>
<protein>
    <submittedName>
        <fullName evidence="3">Uncharacterized protein</fullName>
    </submittedName>
</protein>
<accession>A0ABN9XWF1</accession>
<name>A0ABN9XWF1_9DINO</name>
<keyword evidence="2" id="KW-0812">Transmembrane</keyword>
<organism evidence="3 4">
    <name type="scientific">Prorocentrum cordatum</name>
    <dbReference type="NCBI Taxonomy" id="2364126"/>
    <lineage>
        <taxon>Eukaryota</taxon>
        <taxon>Sar</taxon>
        <taxon>Alveolata</taxon>
        <taxon>Dinophyceae</taxon>
        <taxon>Prorocentrales</taxon>
        <taxon>Prorocentraceae</taxon>
        <taxon>Prorocentrum</taxon>
    </lineage>
</organism>
<keyword evidence="2" id="KW-0472">Membrane</keyword>
<evidence type="ECO:0000256" key="2">
    <source>
        <dbReference type="SAM" id="Phobius"/>
    </source>
</evidence>
<feature type="non-terminal residue" evidence="3">
    <location>
        <position position="1"/>
    </location>
</feature>
<evidence type="ECO:0000313" key="4">
    <source>
        <dbReference type="Proteomes" id="UP001189429"/>
    </source>
</evidence>
<gene>
    <name evidence="3" type="ORF">PCOR1329_LOCUS79539</name>
</gene>
<reference evidence="3" key="1">
    <citation type="submission" date="2023-10" db="EMBL/GenBank/DDBJ databases">
        <authorList>
            <person name="Chen Y."/>
            <person name="Shah S."/>
            <person name="Dougan E. K."/>
            <person name="Thang M."/>
            <person name="Chan C."/>
        </authorList>
    </citation>
    <scope>NUCLEOTIDE SEQUENCE [LARGE SCALE GENOMIC DNA]</scope>
</reference>
<comment type="caution">
    <text evidence="3">The sequence shown here is derived from an EMBL/GenBank/DDBJ whole genome shotgun (WGS) entry which is preliminary data.</text>
</comment>
<sequence>ERPPRGAAGCGARCRPAAPWPQRGPPRSPRMEPAPPPPKGTPVVAEHCASASGPRAAPPRCARPRRLLGCRRWVFNEAAWKHPDAARQRSPLTRAAEVGLLALFVVHRAVHNLVVDFSRVPITSATVRPDESAIVAYKAGCAVRLRGTGEWSPHEHFHARVVDIRDGGGTVEVRYTRDRGMKCFRKREFESLLTPMLAPGRYEVGMVVPLLRQGRFYKFSEWATIVEIRASDDTVRVHYRNGGYQRLERSEFEGVLLRTPPWDQIHKEMRYHKLSTTIVTSVVGMSVCHLLALFPERGVRSDPWAWYSAPFASDFRIIGLLLAMCTYIESISMASLQATACRVLDNSRMVLTALMMWVMVGRHARPTATMWLSLLSTSLSMVTLTLAEAKHEDVERRPVDGLTIIVVLSKIAISSGLASFGHLSFKRNHGMPLYAHLSPLFLTWGVVTLGGIRIVFRGGT</sequence>
<proteinExistence type="predicted"/>
<dbReference type="Proteomes" id="UP001189429">
    <property type="component" value="Unassembled WGS sequence"/>
</dbReference>
<evidence type="ECO:0000256" key="1">
    <source>
        <dbReference type="SAM" id="MobiDB-lite"/>
    </source>
</evidence>
<feature type="region of interest" description="Disordered" evidence="1">
    <location>
        <begin position="1"/>
        <end position="60"/>
    </location>
</feature>
<feature type="compositionally biased region" description="Pro residues" evidence="1">
    <location>
        <begin position="18"/>
        <end position="40"/>
    </location>
</feature>
<feature type="transmembrane region" description="Helical" evidence="2">
    <location>
        <begin position="401"/>
        <end position="421"/>
    </location>
</feature>
<keyword evidence="2" id="KW-1133">Transmembrane helix</keyword>
<dbReference type="EMBL" id="CAUYUJ010021172">
    <property type="protein sequence ID" value="CAK0903154.1"/>
    <property type="molecule type" value="Genomic_DNA"/>
</dbReference>